<comment type="caution">
    <text evidence="10">The sequence shown here is derived from an EMBL/GenBank/DDBJ whole genome shotgun (WGS) entry which is preliminary data.</text>
</comment>
<dbReference type="GO" id="GO:0005506">
    <property type="term" value="F:iron ion binding"/>
    <property type="evidence" value="ECO:0007669"/>
    <property type="project" value="InterPro"/>
</dbReference>
<dbReference type="PRINTS" id="PR00463">
    <property type="entry name" value="EP450I"/>
</dbReference>
<evidence type="ECO:0000256" key="4">
    <source>
        <dbReference type="ARBA" id="ARBA00022723"/>
    </source>
</evidence>
<evidence type="ECO:0008006" key="12">
    <source>
        <dbReference type="Google" id="ProtNLM"/>
    </source>
</evidence>
<feature type="transmembrane region" description="Helical" evidence="9">
    <location>
        <begin position="63"/>
        <end position="80"/>
    </location>
</feature>
<accession>A0A8H4QJ86</accession>
<evidence type="ECO:0000256" key="3">
    <source>
        <dbReference type="ARBA" id="ARBA00010617"/>
    </source>
</evidence>
<keyword evidence="9" id="KW-0812">Transmembrane</keyword>
<dbReference type="AlphaFoldDB" id="A0A8H4QJ86"/>
<dbReference type="Gene3D" id="1.10.630.10">
    <property type="entry name" value="Cytochrome P450"/>
    <property type="match status" value="1"/>
</dbReference>
<keyword evidence="4 8" id="KW-0479">Metal-binding</keyword>
<evidence type="ECO:0000256" key="5">
    <source>
        <dbReference type="ARBA" id="ARBA00023002"/>
    </source>
</evidence>
<keyword evidence="6 8" id="KW-0408">Iron</keyword>
<dbReference type="PRINTS" id="PR00385">
    <property type="entry name" value="P450"/>
</dbReference>
<evidence type="ECO:0000313" key="11">
    <source>
        <dbReference type="Proteomes" id="UP000521872"/>
    </source>
</evidence>
<dbReference type="Pfam" id="PF00067">
    <property type="entry name" value="p450"/>
    <property type="match status" value="1"/>
</dbReference>
<comment type="pathway">
    <text evidence="2">Secondary metabolite biosynthesis.</text>
</comment>
<comment type="similarity">
    <text evidence="3">Belongs to the cytochrome P450 family.</text>
</comment>
<feature type="binding site" description="axial binding residue" evidence="8">
    <location>
        <position position="508"/>
    </location>
    <ligand>
        <name>heme</name>
        <dbReference type="ChEBI" id="CHEBI:30413"/>
    </ligand>
    <ligandPart>
        <name>Fe</name>
        <dbReference type="ChEBI" id="CHEBI:18248"/>
    </ligandPart>
</feature>
<evidence type="ECO:0000256" key="7">
    <source>
        <dbReference type="ARBA" id="ARBA00023033"/>
    </source>
</evidence>
<dbReference type="PANTHER" id="PTHR24305:SF187">
    <property type="entry name" value="P450, PUTATIVE (EUROFUNG)-RELATED"/>
    <property type="match status" value="1"/>
</dbReference>
<dbReference type="GO" id="GO:0020037">
    <property type="term" value="F:heme binding"/>
    <property type="evidence" value="ECO:0007669"/>
    <property type="project" value="InterPro"/>
</dbReference>
<organism evidence="10 11">
    <name type="scientific">Agrocybe pediades</name>
    <dbReference type="NCBI Taxonomy" id="84607"/>
    <lineage>
        <taxon>Eukaryota</taxon>
        <taxon>Fungi</taxon>
        <taxon>Dikarya</taxon>
        <taxon>Basidiomycota</taxon>
        <taxon>Agaricomycotina</taxon>
        <taxon>Agaricomycetes</taxon>
        <taxon>Agaricomycetidae</taxon>
        <taxon>Agaricales</taxon>
        <taxon>Agaricineae</taxon>
        <taxon>Strophariaceae</taxon>
        <taxon>Agrocybe</taxon>
    </lineage>
</organism>
<dbReference type="GO" id="GO:0016705">
    <property type="term" value="F:oxidoreductase activity, acting on paired donors, with incorporation or reduction of molecular oxygen"/>
    <property type="evidence" value="ECO:0007669"/>
    <property type="project" value="InterPro"/>
</dbReference>
<dbReference type="InterPro" id="IPR001128">
    <property type="entry name" value="Cyt_P450"/>
</dbReference>
<dbReference type="CDD" id="cd11061">
    <property type="entry name" value="CYP67-like"/>
    <property type="match status" value="1"/>
</dbReference>
<evidence type="ECO:0000256" key="8">
    <source>
        <dbReference type="PIRSR" id="PIRSR602401-1"/>
    </source>
</evidence>
<keyword evidence="5" id="KW-0560">Oxidoreductase</keyword>
<dbReference type="InterPro" id="IPR002401">
    <property type="entry name" value="Cyt_P450_E_grp-I"/>
</dbReference>
<proteinExistence type="inferred from homology"/>
<dbReference type="PANTHER" id="PTHR24305">
    <property type="entry name" value="CYTOCHROME P450"/>
    <property type="match status" value="1"/>
</dbReference>
<comment type="cofactor">
    <cofactor evidence="1 8">
        <name>heme</name>
        <dbReference type="ChEBI" id="CHEBI:30413"/>
    </cofactor>
</comment>
<evidence type="ECO:0000256" key="9">
    <source>
        <dbReference type="SAM" id="Phobius"/>
    </source>
</evidence>
<dbReference type="InterPro" id="IPR050121">
    <property type="entry name" value="Cytochrome_P450_monoxygenase"/>
</dbReference>
<dbReference type="Proteomes" id="UP000521872">
    <property type="component" value="Unassembled WGS sequence"/>
</dbReference>
<feature type="transmembrane region" description="Helical" evidence="9">
    <location>
        <begin position="6"/>
        <end position="22"/>
    </location>
</feature>
<evidence type="ECO:0000313" key="10">
    <source>
        <dbReference type="EMBL" id="KAF4611796.1"/>
    </source>
</evidence>
<keyword evidence="9" id="KW-0472">Membrane</keyword>
<evidence type="ECO:0000256" key="1">
    <source>
        <dbReference type="ARBA" id="ARBA00001971"/>
    </source>
</evidence>
<reference evidence="10 11" key="1">
    <citation type="submission" date="2019-12" db="EMBL/GenBank/DDBJ databases">
        <authorList>
            <person name="Floudas D."/>
            <person name="Bentzer J."/>
            <person name="Ahren D."/>
            <person name="Johansson T."/>
            <person name="Persson P."/>
            <person name="Tunlid A."/>
        </authorList>
    </citation>
    <scope>NUCLEOTIDE SEQUENCE [LARGE SCALE GENOMIC DNA]</scope>
    <source>
        <strain evidence="10 11">CBS 102.39</strain>
    </source>
</reference>
<sequence>MSYQENHFVVVILTALATHLWLRSRAPASTSVISLWLFAISSTAAFSSLIGHNVGIAKILQTYFLYFVALTSSVIIYRLSPFHQLARYPGPLLCKISKLWVAYVASRGKLHLYHKELHDKYGPIVRVGPNELSVVDKDFIPTLLGTPGLPKGPLFDGRVITTTKDRDASYTLISTPDLQRHAQLRKPWNKAFGSEPMNDYAEILVEKANLLKEELMKRCQLSADQRGHVDLAGWINFFSFDFMGEMAFGGSFDLMRHGDKDGLWHGMQSALLTAGVTQHVPWLAHIVRAIPSTGVALRRFGQFAVNQAKTRFSKEVEKRDLFYHLIHASEPDSDPTAPNPTYLPLVVSNATLAIIAGSDTTSTVLSNIFYYLIHHPEYMKRLKAEIDEHFPLSDTVHGTSAIELGKLGSMKFLNAIINETLRLQPAVPTSLQRQPAKGSGGQAVGEYFIPEGTAVNIPPYCLHRNPRYFSPRTDDFWPERWLLDKTTAKGFVHDMSAFIPFSVGPANCAGKHLALLELRYVTTLLVRGFDFKFEEGFTAQMWEDGIEDRFVMAKGPLPVVLTPRY</sequence>
<keyword evidence="11" id="KW-1185">Reference proteome</keyword>
<protein>
    <recommendedName>
        <fullName evidence="12">High nitrogen upregulated cytochrome P450 monooxygenase 2</fullName>
    </recommendedName>
</protein>
<evidence type="ECO:0000256" key="2">
    <source>
        <dbReference type="ARBA" id="ARBA00005179"/>
    </source>
</evidence>
<keyword evidence="7" id="KW-0503">Monooxygenase</keyword>
<feature type="transmembrane region" description="Helical" evidence="9">
    <location>
        <begin position="34"/>
        <end position="51"/>
    </location>
</feature>
<name>A0A8H4QJ86_9AGAR</name>
<dbReference type="GO" id="GO:0004497">
    <property type="term" value="F:monooxygenase activity"/>
    <property type="evidence" value="ECO:0007669"/>
    <property type="project" value="UniProtKB-KW"/>
</dbReference>
<keyword evidence="8" id="KW-0349">Heme</keyword>
<evidence type="ECO:0000256" key="6">
    <source>
        <dbReference type="ARBA" id="ARBA00023004"/>
    </source>
</evidence>
<gene>
    <name evidence="10" type="ORF">D9613_003714</name>
</gene>
<dbReference type="InterPro" id="IPR036396">
    <property type="entry name" value="Cyt_P450_sf"/>
</dbReference>
<dbReference type="EMBL" id="JAACJL010000057">
    <property type="protein sequence ID" value="KAF4611796.1"/>
    <property type="molecule type" value="Genomic_DNA"/>
</dbReference>
<dbReference type="SUPFAM" id="SSF48264">
    <property type="entry name" value="Cytochrome P450"/>
    <property type="match status" value="1"/>
</dbReference>
<keyword evidence="9" id="KW-1133">Transmembrane helix</keyword>